<evidence type="ECO:0000256" key="2">
    <source>
        <dbReference type="ARBA" id="ARBA00009199"/>
    </source>
</evidence>
<keyword evidence="7" id="KW-1185">Reference proteome</keyword>
<dbReference type="PANTHER" id="PTHR46072">
    <property type="entry name" value="AMIDASE-RELATED-RELATED"/>
    <property type="match status" value="1"/>
</dbReference>
<dbReference type="GO" id="GO:0004040">
    <property type="term" value="F:amidase activity"/>
    <property type="evidence" value="ECO:0007669"/>
    <property type="project" value="UniProtKB-EC"/>
</dbReference>
<evidence type="ECO:0000259" key="5">
    <source>
        <dbReference type="Pfam" id="PF01425"/>
    </source>
</evidence>
<dbReference type="PANTHER" id="PTHR46072:SF2">
    <property type="entry name" value="AMIDASE (EUROFUNG)"/>
    <property type="match status" value="1"/>
</dbReference>
<dbReference type="EC" id="3.5.1.4" evidence="3"/>
<feature type="domain" description="Amidase" evidence="5">
    <location>
        <begin position="62"/>
        <end position="223"/>
    </location>
</feature>
<sequence>MDWTTTVAQKRAIRDTKIEEAIPRLSNIINNNDYDDMIPEHASIAYLHEQIRSKRISTEILVAVTIDRAIKAHKETNCLSEPLFDAALERAHNLDEYFKTYNKFIGPLHGIPISVKDQFHVKGVDTTLGYVGRSFKPSSDTAVMVTILEKLGAVVIAKTVIPQSIMYGETESPLWGLTTYPGRPELSPGGSSGGESALMAMSGSLGGWATDIGGSIRVPSHLSSKFTRGPVSRTVIDRTY</sequence>
<comment type="similarity">
    <text evidence="2">Belongs to the amidase family.</text>
</comment>
<keyword evidence="4" id="KW-0378">Hydrolase</keyword>
<evidence type="ECO:0000256" key="3">
    <source>
        <dbReference type="ARBA" id="ARBA00012922"/>
    </source>
</evidence>
<dbReference type="Pfam" id="PF01425">
    <property type="entry name" value="Amidase"/>
    <property type="match status" value="1"/>
</dbReference>
<dbReference type="InterPro" id="IPR020556">
    <property type="entry name" value="Amidase_CS"/>
</dbReference>
<dbReference type="SUPFAM" id="SSF75304">
    <property type="entry name" value="Amidase signature (AS) enzymes"/>
    <property type="match status" value="1"/>
</dbReference>
<gene>
    <name evidence="6" type="ORF">E8E13_001381</name>
</gene>
<organism evidence="6 7">
    <name type="scientific">Curvularia kusanoi</name>
    <name type="common">Cochliobolus kusanoi</name>
    <dbReference type="NCBI Taxonomy" id="90978"/>
    <lineage>
        <taxon>Eukaryota</taxon>
        <taxon>Fungi</taxon>
        <taxon>Dikarya</taxon>
        <taxon>Ascomycota</taxon>
        <taxon>Pezizomycotina</taxon>
        <taxon>Dothideomycetes</taxon>
        <taxon>Pleosporomycetidae</taxon>
        <taxon>Pleosporales</taxon>
        <taxon>Pleosporineae</taxon>
        <taxon>Pleosporaceae</taxon>
        <taxon>Curvularia</taxon>
    </lineage>
</organism>
<comment type="catalytic activity">
    <reaction evidence="1">
        <text>a monocarboxylic acid amide + H2O = a monocarboxylate + NH4(+)</text>
        <dbReference type="Rhea" id="RHEA:12020"/>
        <dbReference type="ChEBI" id="CHEBI:15377"/>
        <dbReference type="ChEBI" id="CHEBI:28938"/>
        <dbReference type="ChEBI" id="CHEBI:35757"/>
        <dbReference type="ChEBI" id="CHEBI:83628"/>
        <dbReference type="EC" id="3.5.1.4"/>
    </reaction>
</comment>
<dbReference type="PROSITE" id="PS00571">
    <property type="entry name" value="AMIDASES"/>
    <property type="match status" value="1"/>
</dbReference>
<dbReference type="AlphaFoldDB" id="A0A9P4T4L5"/>
<evidence type="ECO:0000313" key="6">
    <source>
        <dbReference type="EMBL" id="KAF2994483.1"/>
    </source>
</evidence>
<dbReference type="Gene3D" id="3.90.1300.10">
    <property type="entry name" value="Amidase signature (AS) domain"/>
    <property type="match status" value="1"/>
</dbReference>
<name>A0A9P4T4L5_CURKU</name>
<dbReference type="InterPro" id="IPR036928">
    <property type="entry name" value="AS_sf"/>
</dbReference>
<dbReference type="OrthoDB" id="6428749at2759"/>
<accession>A0A9P4T4L5</accession>
<comment type="caution">
    <text evidence="6">The sequence shown here is derived from an EMBL/GenBank/DDBJ whole genome shotgun (WGS) entry which is preliminary data.</text>
</comment>
<dbReference type="Proteomes" id="UP000801428">
    <property type="component" value="Unassembled WGS sequence"/>
</dbReference>
<protein>
    <recommendedName>
        <fullName evidence="3">amidase</fullName>
        <ecNumber evidence="3">3.5.1.4</ecNumber>
    </recommendedName>
</protein>
<reference evidence="6" key="1">
    <citation type="submission" date="2019-04" db="EMBL/GenBank/DDBJ databases">
        <title>Sequencing of skin fungus with MAO and IRED activity.</title>
        <authorList>
            <person name="Marsaioli A.J."/>
            <person name="Bonatto J.M.C."/>
            <person name="Reis Junior O."/>
        </authorList>
    </citation>
    <scope>NUCLEOTIDE SEQUENCE</scope>
    <source>
        <strain evidence="6">30M1</strain>
    </source>
</reference>
<evidence type="ECO:0000256" key="4">
    <source>
        <dbReference type="ARBA" id="ARBA00022801"/>
    </source>
</evidence>
<proteinExistence type="inferred from homology"/>
<evidence type="ECO:0000256" key="1">
    <source>
        <dbReference type="ARBA" id="ARBA00001311"/>
    </source>
</evidence>
<dbReference type="InterPro" id="IPR023631">
    <property type="entry name" value="Amidase_dom"/>
</dbReference>
<evidence type="ECO:0000313" key="7">
    <source>
        <dbReference type="Proteomes" id="UP000801428"/>
    </source>
</evidence>
<dbReference type="EMBL" id="SWKU01000040">
    <property type="protein sequence ID" value="KAF2994483.1"/>
    <property type="molecule type" value="Genomic_DNA"/>
</dbReference>